<dbReference type="PROSITE" id="PS51999">
    <property type="entry name" value="ZF_GRF"/>
    <property type="match status" value="1"/>
</dbReference>
<keyword evidence="1" id="KW-0479">Metal-binding</keyword>
<dbReference type="PANTHER" id="PTHR33248">
    <property type="entry name" value="ZINC ION-BINDING PROTEIN"/>
    <property type="match status" value="1"/>
</dbReference>
<dbReference type="InterPro" id="IPR010666">
    <property type="entry name" value="Znf_GRF"/>
</dbReference>
<evidence type="ECO:0000256" key="2">
    <source>
        <dbReference type="ARBA" id="ARBA00022771"/>
    </source>
</evidence>
<proteinExistence type="predicted"/>
<keyword evidence="2 4" id="KW-0863">Zinc-finger</keyword>
<evidence type="ECO:0000256" key="4">
    <source>
        <dbReference type="PROSITE-ProRule" id="PRU01343"/>
    </source>
</evidence>
<feature type="domain" description="GRF-type" evidence="6">
    <location>
        <begin position="5"/>
        <end position="43"/>
    </location>
</feature>
<accession>A0AAD8H8A2</accession>
<evidence type="ECO:0000256" key="3">
    <source>
        <dbReference type="ARBA" id="ARBA00022833"/>
    </source>
</evidence>
<keyword evidence="5" id="KW-0472">Membrane</keyword>
<feature type="transmembrane region" description="Helical" evidence="5">
    <location>
        <begin position="89"/>
        <end position="107"/>
    </location>
</feature>
<dbReference type="AlphaFoldDB" id="A0AAD8H8A2"/>
<evidence type="ECO:0000259" key="6">
    <source>
        <dbReference type="PROSITE" id="PS51999"/>
    </source>
</evidence>
<keyword evidence="3" id="KW-0862">Zinc</keyword>
<evidence type="ECO:0000256" key="5">
    <source>
        <dbReference type="SAM" id="Phobius"/>
    </source>
</evidence>
<gene>
    <name evidence="7" type="ORF">POM88_046823</name>
</gene>
<dbReference type="GO" id="GO:0008270">
    <property type="term" value="F:zinc ion binding"/>
    <property type="evidence" value="ECO:0007669"/>
    <property type="project" value="UniProtKB-KW"/>
</dbReference>
<comment type="caution">
    <text evidence="7">The sequence shown here is derived from an EMBL/GenBank/DDBJ whole genome shotgun (WGS) entry which is preliminary data.</text>
</comment>
<evidence type="ECO:0000313" key="7">
    <source>
        <dbReference type="EMBL" id="KAK1362349.1"/>
    </source>
</evidence>
<keyword evidence="5" id="KW-1133">Transmembrane helix</keyword>
<organism evidence="7 8">
    <name type="scientific">Heracleum sosnowskyi</name>
    <dbReference type="NCBI Taxonomy" id="360622"/>
    <lineage>
        <taxon>Eukaryota</taxon>
        <taxon>Viridiplantae</taxon>
        <taxon>Streptophyta</taxon>
        <taxon>Embryophyta</taxon>
        <taxon>Tracheophyta</taxon>
        <taxon>Spermatophyta</taxon>
        <taxon>Magnoliopsida</taxon>
        <taxon>eudicotyledons</taxon>
        <taxon>Gunneridae</taxon>
        <taxon>Pentapetalae</taxon>
        <taxon>asterids</taxon>
        <taxon>campanulids</taxon>
        <taxon>Apiales</taxon>
        <taxon>Apiaceae</taxon>
        <taxon>Apioideae</taxon>
        <taxon>apioid superclade</taxon>
        <taxon>Tordylieae</taxon>
        <taxon>Tordyliinae</taxon>
        <taxon>Heracleum</taxon>
    </lineage>
</organism>
<evidence type="ECO:0000313" key="8">
    <source>
        <dbReference type="Proteomes" id="UP001237642"/>
    </source>
</evidence>
<keyword evidence="8" id="KW-1185">Reference proteome</keyword>
<dbReference type="Proteomes" id="UP001237642">
    <property type="component" value="Unassembled WGS sequence"/>
</dbReference>
<reference evidence="7" key="2">
    <citation type="submission" date="2023-05" db="EMBL/GenBank/DDBJ databases">
        <authorList>
            <person name="Schelkunov M.I."/>
        </authorList>
    </citation>
    <scope>NUCLEOTIDE SEQUENCE</scope>
    <source>
        <strain evidence="7">Hsosn_3</strain>
        <tissue evidence="7">Leaf</tissue>
    </source>
</reference>
<dbReference type="EMBL" id="JAUIZM010000010">
    <property type="protein sequence ID" value="KAK1362349.1"/>
    <property type="molecule type" value="Genomic_DNA"/>
</dbReference>
<evidence type="ECO:0000256" key="1">
    <source>
        <dbReference type="ARBA" id="ARBA00022723"/>
    </source>
</evidence>
<protein>
    <submittedName>
        <fullName evidence="7">GRF-type domain-containing protein</fullName>
    </submittedName>
</protein>
<name>A0AAD8H8A2_9APIA</name>
<keyword evidence="5" id="KW-0812">Transmembrane</keyword>
<reference evidence="7" key="1">
    <citation type="submission" date="2023-02" db="EMBL/GenBank/DDBJ databases">
        <title>Genome of toxic invasive species Heracleum sosnowskyi carries increased number of genes despite the absence of recent whole-genome duplications.</title>
        <authorList>
            <person name="Schelkunov M."/>
            <person name="Shtratnikova V."/>
            <person name="Makarenko M."/>
            <person name="Klepikova A."/>
            <person name="Omelchenko D."/>
            <person name="Novikova G."/>
            <person name="Obukhova E."/>
            <person name="Bogdanov V."/>
            <person name="Penin A."/>
            <person name="Logacheva M."/>
        </authorList>
    </citation>
    <scope>NUCLEOTIDE SEQUENCE</scope>
    <source>
        <strain evidence="7">Hsosn_3</strain>
        <tissue evidence="7">Leaf</tissue>
    </source>
</reference>
<dbReference type="Pfam" id="PF06839">
    <property type="entry name" value="Zn_ribbon_GRF"/>
    <property type="match status" value="1"/>
</dbReference>
<sequence length="118" mass="14285">MSQQCFCRNWLVEKTSWTDANSGRRFLTCANGNCNFFRWVEPEFDDRSNGVIDRIKRRIRRKDDDHIMELVNSRKEYNEQEKKLKNEVWMWKCFALLLLLYVVHTWFSKAGKEDADVE</sequence>